<dbReference type="InterPro" id="IPR003977">
    <property type="entry name" value="Parkin"/>
</dbReference>
<dbReference type="Proteomes" id="UP000494040">
    <property type="component" value="Unassembled WGS sequence"/>
</dbReference>
<dbReference type="KEGG" id="clec:106665959"/>
<evidence type="ECO:0000259" key="21">
    <source>
        <dbReference type="PROSITE" id="PS50053"/>
    </source>
</evidence>
<keyword evidence="24" id="KW-1185">Reference proteome</keyword>
<comment type="function">
    <text evidence="19">Functions within a multiprotein E3 ubiquitin ligase complex, catalyzing the covalent attachment of ubiquitin moieties onto substrate proteins.</text>
</comment>
<dbReference type="GO" id="GO:0005739">
    <property type="term" value="C:mitochondrion"/>
    <property type="evidence" value="ECO:0007669"/>
    <property type="project" value="UniProtKB-SubCell"/>
</dbReference>
<dbReference type="InterPro" id="IPR047536">
    <property type="entry name" value="Rcat_RBR_parkin"/>
</dbReference>
<dbReference type="EnsemblMetazoa" id="XM_014392788.2">
    <property type="protein sequence ID" value="XP_014248274.1"/>
    <property type="gene ID" value="LOC106665959"/>
</dbReference>
<evidence type="ECO:0000256" key="2">
    <source>
        <dbReference type="ARBA" id="ARBA00004173"/>
    </source>
</evidence>
<comment type="similarity">
    <text evidence="17 19">Belongs to the RBR family. Parkin subfamily.</text>
</comment>
<dbReference type="GO" id="GO:0061630">
    <property type="term" value="F:ubiquitin protein ligase activity"/>
    <property type="evidence" value="ECO:0007669"/>
    <property type="project" value="UniProtKB-EC"/>
</dbReference>
<dbReference type="GO" id="GO:0005829">
    <property type="term" value="C:cytosol"/>
    <property type="evidence" value="ECO:0007669"/>
    <property type="project" value="UniProtKB-SubCell"/>
</dbReference>
<dbReference type="PROSITE" id="PS51873">
    <property type="entry name" value="TRIAD"/>
    <property type="match status" value="1"/>
</dbReference>
<keyword evidence="16 19" id="KW-0496">Mitochondrion</keyword>
<dbReference type="EC" id="2.3.2.31" evidence="5 19"/>
<sequence length="414" mass="47538">MLSILNMIWGNKEGKNRLQIYVKPINDLPIPIDVNRNWQVRHVKDLIGHKLGLSPLKLSVIFAGHVLDDSTQIKECNLGEQSVIHTVEHCNRSNKHVSTNLTVDEETNTDFFVYCSTCRYYKKGKLRVRCSSCHDGAVELHRDPSSWRDVLESERIQGSCKTCSAADNAVVEFYFKCCKHTPSDDSAVPLDLIKPNRLDIPCLVCMEVSNPVLVFPCLSKHAVCIPCFVNYCINRISERNFILDKRTGYTLGCPVGCENSYIEQPYHFKLLPPELYRRYQKFATEEFILQNGGVLCPRRECGEGILLSEGTNRIICPRKDCQFEFCKLCLSEFHSGECERQEAAHSAKSWLLTRWDEWASKNTIRKISKPCPHCHVQTEKDGGCMHVYCRCGFNWCWICCSEWTSNCRSSHWFG</sequence>
<comment type="pathway">
    <text evidence="4 19">Protein modification; protein ubiquitination.</text>
</comment>
<keyword evidence="10" id="KW-0677">Repeat</keyword>
<evidence type="ECO:0000256" key="3">
    <source>
        <dbReference type="ARBA" id="ARBA00004514"/>
    </source>
</evidence>
<proteinExistence type="inferred from homology"/>
<dbReference type="OrthoDB" id="1431934at2759"/>
<dbReference type="GO" id="GO:0006914">
    <property type="term" value="P:autophagy"/>
    <property type="evidence" value="ECO:0007669"/>
    <property type="project" value="UniProtKB-UniRule"/>
</dbReference>
<evidence type="ECO:0000256" key="17">
    <source>
        <dbReference type="ARBA" id="ARBA00029442"/>
    </source>
</evidence>
<evidence type="ECO:0000313" key="24">
    <source>
        <dbReference type="Proteomes" id="UP000494040"/>
    </source>
</evidence>
<dbReference type="GO" id="GO:0009893">
    <property type="term" value="P:positive regulation of metabolic process"/>
    <property type="evidence" value="ECO:0007669"/>
    <property type="project" value="UniProtKB-ARBA"/>
</dbReference>
<dbReference type="PROSITE" id="PS50053">
    <property type="entry name" value="UBIQUITIN_2"/>
    <property type="match status" value="1"/>
</dbReference>
<dbReference type="SMART" id="SM00213">
    <property type="entry name" value="UBQ"/>
    <property type="match status" value="1"/>
</dbReference>
<dbReference type="InterPro" id="IPR000626">
    <property type="entry name" value="Ubiquitin-like_dom"/>
</dbReference>
<evidence type="ECO:0000256" key="10">
    <source>
        <dbReference type="ARBA" id="ARBA00022737"/>
    </source>
</evidence>
<dbReference type="PIRSF" id="PIRSF037880">
    <property type="entry name" value="Parkin"/>
    <property type="match status" value="1"/>
</dbReference>
<keyword evidence="15 19" id="KW-0072">Autophagy</keyword>
<dbReference type="CDD" id="cd20357">
    <property type="entry name" value="Rcat_RBR_parkin"/>
    <property type="match status" value="1"/>
</dbReference>
<dbReference type="SMART" id="SM00647">
    <property type="entry name" value="IBR"/>
    <property type="match status" value="2"/>
</dbReference>
<comment type="catalytic activity">
    <reaction evidence="1 19">
        <text>[E2 ubiquitin-conjugating enzyme]-S-ubiquitinyl-L-cysteine + [acceptor protein]-L-lysine = [E2 ubiquitin-conjugating enzyme]-L-cysteine + [acceptor protein]-N(6)-ubiquitinyl-L-lysine.</text>
        <dbReference type="EC" id="2.3.2.31"/>
    </reaction>
</comment>
<evidence type="ECO:0000256" key="8">
    <source>
        <dbReference type="ARBA" id="ARBA00022679"/>
    </source>
</evidence>
<feature type="domain" description="Ubiquitin-like" evidence="21">
    <location>
        <begin position="18"/>
        <end position="87"/>
    </location>
</feature>
<dbReference type="PRINTS" id="PR01475">
    <property type="entry name" value="PARKIN"/>
</dbReference>
<name>A0A8I6TE05_CIMLE</name>
<evidence type="ECO:0000256" key="19">
    <source>
        <dbReference type="PIRNR" id="PIRNR037880"/>
    </source>
</evidence>
<evidence type="ECO:0000256" key="16">
    <source>
        <dbReference type="ARBA" id="ARBA00023128"/>
    </source>
</evidence>
<dbReference type="Gene3D" id="1.20.120.1750">
    <property type="match status" value="1"/>
</dbReference>
<evidence type="ECO:0000256" key="6">
    <source>
        <dbReference type="ARBA" id="ARBA00022490"/>
    </source>
</evidence>
<dbReference type="InterPro" id="IPR002867">
    <property type="entry name" value="IBR_dom"/>
</dbReference>
<evidence type="ECO:0000256" key="14">
    <source>
        <dbReference type="ARBA" id="ARBA00022843"/>
    </source>
</evidence>
<evidence type="ECO:0000256" key="1">
    <source>
        <dbReference type="ARBA" id="ARBA00001798"/>
    </source>
</evidence>
<dbReference type="InterPro" id="IPR041565">
    <property type="entry name" value="Parkin_Znf-RING"/>
</dbReference>
<dbReference type="GeneID" id="106665959"/>
<dbReference type="InterPro" id="IPR047534">
    <property type="entry name" value="BRcat_RBR_parkin"/>
</dbReference>
<feature type="active site" evidence="20">
    <location>
        <position position="384"/>
    </location>
</feature>
<evidence type="ECO:0000313" key="23">
    <source>
        <dbReference type="EnsemblMetazoa" id="XP_014248274.1"/>
    </source>
</evidence>
<organism evidence="23 24">
    <name type="scientific">Cimex lectularius</name>
    <name type="common">Bed bug</name>
    <name type="synonym">Acanthia lectularia</name>
    <dbReference type="NCBI Taxonomy" id="79782"/>
    <lineage>
        <taxon>Eukaryota</taxon>
        <taxon>Metazoa</taxon>
        <taxon>Ecdysozoa</taxon>
        <taxon>Arthropoda</taxon>
        <taxon>Hexapoda</taxon>
        <taxon>Insecta</taxon>
        <taxon>Pterygota</taxon>
        <taxon>Neoptera</taxon>
        <taxon>Paraneoptera</taxon>
        <taxon>Hemiptera</taxon>
        <taxon>Heteroptera</taxon>
        <taxon>Panheteroptera</taxon>
        <taxon>Cimicomorpha</taxon>
        <taxon>Cimicidae</taxon>
        <taxon>Cimex</taxon>
    </lineage>
</organism>
<protein>
    <recommendedName>
        <fullName evidence="18 19">E3 ubiquitin-protein ligase parkin</fullName>
        <ecNumber evidence="5 19">2.3.2.31</ecNumber>
    </recommendedName>
</protein>
<dbReference type="CDD" id="cd21382">
    <property type="entry name" value="RING0_parkin"/>
    <property type="match status" value="1"/>
</dbReference>
<keyword evidence="11" id="KW-0863">Zinc-finger</keyword>
<keyword evidence="12 19" id="KW-0833">Ubl conjugation pathway</keyword>
<dbReference type="InterPro" id="IPR044066">
    <property type="entry name" value="TRIAD_supradom"/>
</dbReference>
<keyword evidence="7" id="KW-0597">Phosphoprotein</keyword>
<keyword evidence="13 19" id="KW-0862">Zinc</keyword>
<dbReference type="GO" id="GO:0008270">
    <property type="term" value="F:zinc ion binding"/>
    <property type="evidence" value="ECO:0007669"/>
    <property type="project" value="UniProtKB-KW"/>
</dbReference>
<dbReference type="Gene3D" id="2.20.25.20">
    <property type="match status" value="1"/>
</dbReference>
<evidence type="ECO:0000259" key="22">
    <source>
        <dbReference type="PROSITE" id="PS51873"/>
    </source>
</evidence>
<evidence type="ECO:0000256" key="4">
    <source>
        <dbReference type="ARBA" id="ARBA00004906"/>
    </source>
</evidence>
<dbReference type="InterPro" id="IPR041170">
    <property type="entry name" value="Znf-RING_14"/>
</dbReference>
<dbReference type="Pfam" id="PF22605">
    <property type="entry name" value="IBR_2"/>
    <property type="match status" value="1"/>
</dbReference>
<evidence type="ECO:0000256" key="12">
    <source>
        <dbReference type="ARBA" id="ARBA00022786"/>
    </source>
</evidence>
<dbReference type="Pfam" id="PF00240">
    <property type="entry name" value="ubiquitin"/>
    <property type="match status" value="1"/>
</dbReference>
<keyword evidence="14 19" id="KW-0832">Ubl conjugation</keyword>
<dbReference type="Pfam" id="PF17976">
    <property type="entry name" value="zf-RING_12"/>
    <property type="match status" value="1"/>
</dbReference>
<dbReference type="InterPro" id="IPR031127">
    <property type="entry name" value="E3_UB_ligase_RBR"/>
</dbReference>
<dbReference type="Pfam" id="PF17978">
    <property type="entry name" value="zf-RING_14"/>
    <property type="match status" value="1"/>
</dbReference>
<evidence type="ECO:0000256" key="20">
    <source>
        <dbReference type="PIRSR" id="PIRSR037880-1"/>
    </source>
</evidence>
<evidence type="ECO:0000256" key="11">
    <source>
        <dbReference type="ARBA" id="ARBA00022771"/>
    </source>
</evidence>
<keyword evidence="8" id="KW-0808">Transferase</keyword>
<dbReference type="InterPro" id="IPR054694">
    <property type="entry name" value="Parkin-like_IBR"/>
</dbReference>
<dbReference type="UniPathway" id="UPA00143"/>
<dbReference type="CDD" id="cd20340">
    <property type="entry name" value="BRcat_RBR_parkin"/>
    <property type="match status" value="1"/>
</dbReference>
<evidence type="ECO:0000256" key="18">
    <source>
        <dbReference type="ARBA" id="ARBA00029536"/>
    </source>
</evidence>
<dbReference type="AlphaFoldDB" id="A0A8I6TE05"/>
<dbReference type="CDD" id="cd16627">
    <property type="entry name" value="RING-HC_RBR_parkin"/>
    <property type="match status" value="1"/>
</dbReference>
<evidence type="ECO:0000256" key="15">
    <source>
        <dbReference type="ARBA" id="ARBA00023006"/>
    </source>
</evidence>
<dbReference type="GO" id="GO:0000151">
    <property type="term" value="C:ubiquitin ligase complex"/>
    <property type="evidence" value="ECO:0007669"/>
    <property type="project" value="UniProtKB-UniRule"/>
</dbReference>
<dbReference type="OMA" id="CQWDHWF"/>
<dbReference type="SUPFAM" id="SSF54236">
    <property type="entry name" value="Ubiquitin-like"/>
    <property type="match status" value="1"/>
</dbReference>
<comment type="subunit">
    <text evidence="19">Forms an E3 ubiquitin ligase complex.</text>
</comment>
<evidence type="ECO:0000256" key="7">
    <source>
        <dbReference type="ARBA" id="ARBA00022553"/>
    </source>
</evidence>
<dbReference type="Gene3D" id="3.10.20.90">
    <property type="entry name" value="Phosphatidylinositol 3-kinase Catalytic Subunit, Chain A, domain 1"/>
    <property type="match status" value="1"/>
</dbReference>
<dbReference type="InterPro" id="IPR047535">
    <property type="entry name" value="RING-HC_RBR_parkin"/>
</dbReference>
<accession>A0A8I6TE05</accession>
<keyword evidence="9 19" id="KW-0479">Metal-binding</keyword>
<comment type="subcellular location">
    <subcellularLocation>
        <location evidence="3">Cytoplasm</location>
        <location evidence="3">Cytosol</location>
    </subcellularLocation>
    <subcellularLocation>
        <location evidence="2 19">Mitochondrion</location>
    </subcellularLocation>
</comment>
<dbReference type="RefSeq" id="XP_014248274.1">
    <property type="nucleotide sequence ID" value="XM_014392788.2"/>
</dbReference>
<evidence type="ECO:0000256" key="9">
    <source>
        <dbReference type="ARBA" id="ARBA00022723"/>
    </source>
</evidence>
<evidence type="ECO:0000256" key="13">
    <source>
        <dbReference type="ARBA" id="ARBA00022833"/>
    </source>
</evidence>
<dbReference type="SUPFAM" id="SSF57850">
    <property type="entry name" value="RING/U-box"/>
    <property type="match status" value="2"/>
</dbReference>
<keyword evidence="6" id="KW-0963">Cytoplasm</keyword>
<dbReference type="GO" id="GO:0016567">
    <property type="term" value="P:protein ubiquitination"/>
    <property type="evidence" value="ECO:0007669"/>
    <property type="project" value="UniProtKB-UniRule"/>
</dbReference>
<reference evidence="23" key="1">
    <citation type="submission" date="2022-01" db="UniProtKB">
        <authorList>
            <consortium name="EnsemblMetazoa"/>
        </authorList>
    </citation>
    <scope>IDENTIFICATION</scope>
</reference>
<dbReference type="PANTHER" id="PTHR11685">
    <property type="entry name" value="RBR FAMILY RING FINGER AND IBR DOMAIN-CONTAINING"/>
    <property type="match status" value="1"/>
</dbReference>
<dbReference type="InterPro" id="IPR029071">
    <property type="entry name" value="Ubiquitin-like_domsf"/>
</dbReference>
<evidence type="ECO:0000256" key="5">
    <source>
        <dbReference type="ARBA" id="ARBA00012251"/>
    </source>
</evidence>
<feature type="domain" description="RING-type" evidence="22">
    <location>
        <begin position="198"/>
        <end position="414"/>
    </location>
</feature>